<name>A0A4Q0QYM6_9BRAD</name>
<evidence type="ECO:0000313" key="2">
    <source>
        <dbReference type="Proteomes" id="UP000290174"/>
    </source>
</evidence>
<dbReference type="Proteomes" id="UP000290174">
    <property type="component" value="Unassembled WGS sequence"/>
</dbReference>
<evidence type="ECO:0000313" key="1">
    <source>
        <dbReference type="EMBL" id="RXH02611.1"/>
    </source>
</evidence>
<sequence length="108" mass="11953">MDMFSAFSSVDYHSIQARTPTDRAVKRLDGIGLVLSDLDISGIQTQDDVTRMLWTLDAANKCVRAVLAEFRTQPATEQLARKARNLIDLIERARDQVVSFQAGDAVVG</sequence>
<dbReference type="EMBL" id="RKMK01000002">
    <property type="protein sequence ID" value="RXH02611.1"/>
    <property type="molecule type" value="Genomic_DNA"/>
</dbReference>
<protein>
    <submittedName>
        <fullName evidence="1">Uncharacterized protein</fullName>
    </submittedName>
</protein>
<organism evidence="1 2">
    <name type="scientific">Bradyrhizobium zhanjiangense</name>
    <dbReference type="NCBI Taxonomy" id="1325107"/>
    <lineage>
        <taxon>Bacteria</taxon>
        <taxon>Pseudomonadati</taxon>
        <taxon>Pseudomonadota</taxon>
        <taxon>Alphaproteobacteria</taxon>
        <taxon>Hyphomicrobiales</taxon>
        <taxon>Nitrobacteraceae</taxon>
        <taxon>Bradyrhizobium</taxon>
    </lineage>
</organism>
<comment type="caution">
    <text evidence="1">The sequence shown here is derived from an EMBL/GenBank/DDBJ whole genome shotgun (WGS) entry which is preliminary data.</text>
</comment>
<gene>
    <name evidence="1" type="ORF">EAS61_04020</name>
</gene>
<reference evidence="1 2" key="1">
    <citation type="submission" date="2018-11" db="EMBL/GenBank/DDBJ databases">
        <title>Bradyrhizobium sp. nov., isolated from effective nodules of peanut in China.</title>
        <authorList>
            <person name="Li Y."/>
        </authorList>
    </citation>
    <scope>NUCLEOTIDE SEQUENCE [LARGE SCALE GENOMIC DNA]</scope>
    <source>
        <strain evidence="1 2">CCBAU 51770</strain>
    </source>
</reference>
<proteinExistence type="predicted"/>
<accession>A0A4Q0QYM6</accession>
<dbReference type="AlphaFoldDB" id="A0A4Q0QYM6"/>